<dbReference type="AlphaFoldDB" id="A0A162N8N7"/>
<organism evidence="1 2">
    <name type="scientific">Clostridium ljungdahlii</name>
    <dbReference type="NCBI Taxonomy" id="1538"/>
    <lineage>
        <taxon>Bacteria</taxon>
        <taxon>Bacillati</taxon>
        <taxon>Bacillota</taxon>
        <taxon>Clostridia</taxon>
        <taxon>Eubacteriales</taxon>
        <taxon>Clostridiaceae</taxon>
        <taxon>Clostridium</taxon>
    </lineage>
</organism>
<reference evidence="1 2" key="1">
    <citation type="journal article" date="2015" name="Biotechnol. Bioeng.">
        <title>Genome sequence and phenotypic characterization of Caulobacter segnis.</title>
        <authorList>
            <person name="Patel S."/>
            <person name="Fletcher B."/>
            <person name="Scott D.C."/>
            <person name="Ely B."/>
        </authorList>
    </citation>
    <scope>NUCLEOTIDE SEQUENCE [LARGE SCALE GENOMIC DNA]</scope>
    <source>
        <strain evidence="1 2">ERI-2</strain>
    </source>
</reference>
<protein>
    <recommendedName>
        <fullName evidence="3">Roadblock/LAMTOR2 domain-containing protein</fullName>
    </recommendedName>
</protein>
<comment type="caution">
    <text evidence="1">The sequence shown here is derived from an EMBL/GenBank/DDBJ whole genome shotgun (WGS) entry which is preliminary data.</text>
</comment>
<evidence type="ECO:0000313" key="2">
    <source>
        <dbReference type="Proteomes" id="UP000077407"/>
    </source>
</evidence>
<dbReference type="RefSeq" id="WP_063554735.1">
    <property type="nucleotide sequence ID" value="NZ_LITT01000011.1"/>
</dbReference>
<dbReference type="EMBL" id="LITT01000011">
    <property type="protein sequence ID" value="OAA90269.1"/>
    <property type="molecule type" value="Genomic_DNA"/>
</dbReference>
<proteinExistence type="predicted"/>
<sequence length="122" mass="13541">MIVSEEMKSVIKLITELDGYKCHGLVNYKKGVSALNEDSNPTDQSNFFPQQCTSIINTLFSSLKNLNGGTPNKLIVESSNMTMLIAIVNDTYFCGIGLEPNIDYQKASLALETLRKAIKLQY</sequence>
<name>A0A162N8N7_9CLOT</name>
<evidence type="ECO:0008006" key="3">
    <source>
        <dbReference type="Google" id="ProtNLM"/>
    </source>
</evidence>
<dbReference type="Proteomes" id="UP000077407">
    <property type="component" value="Unassembled WGS sequence"/>
</dbReference>
<evidence type="ECO:0000313" key="1">
    <source>
        <dbReference type="EMBL" id="OAA90269.1"/>
    </source>
</evidence>
<dbReference type="OrthoDB" id="2084232at2"/>
<dbReference type="PATRIC" id="fig|1538.10.peg.71"/>
<accession>A0A162N8N7</accession>
<gene>
    <name evidence="1" type="ORF">WY13_01172</name>
</gene>